<gene>
    <name evidence="1" type="ORF">LCGC14_0621320</name>
</gene>
<dbReference type="AlphaFoldDB" id="A0A0F9R4S1"/>
<accession>A0A0F9R4S1</accession>
<name>A0A0F9R4S1_9ZZZZ</name>
<comment type="caution">
    <text evidence="1">The sequence shown here is derived from an EMBL/GenBank/DDBJ whole genome shotgun (WGS) entry which is preliminary data.</text>
</comment>
<reference evidence="1" key="1">
    <citation type="journal article" date="2015" name="Nature">
        <title>Complex archaea that bridge the gap between prokaryotes and eukaryotes.</title>
        <authorList>
            <person name="Spang A."/>
            <person name="Saw J.H."/>
            <person name="Jorgensen S.L."/>
            <person name="Zaremba-Niedzwiedzka K."/>
            <person name="Martijn J."/>
            <person name="Lind A.E."/>
            <person name="van Eijk R."/>
            <person name="Schleper C."/>
            <person name="Guy L."/>
            <person name="Ettema T.J."/>
        </authorList>
    </citation>
    <scope>NUCLEOTIDE SEQUENCE</scope>
</reference>
<proteinExistence type="predicted"/>
<organism evidence="1">
    <name type="scientific">marine sediment metagenome</name>
    <dbReference type="NCBI Taxonomy" id="412755"/>
    <lineage>
        <taxon>unclassified sequences</taxon>
        <taxon>metagenomes</taxon>
        <taxon>ecological metagenomes</taxon>
    </lineage>
</organism>
<evidence type="ECO:0000313" key="1">
    <source>
        <dbReference type="EMBL" id="KKN51590.1"/>
    </source>
</evidence>
<dbReference type="EMBL" id="LAZR01001057">
    <property type="protein sequence ID" value="KKN51590.1"/>
    <property type="molecule type" value="Genomic_DNA"/>
</dbReference>
<sequence>MSGNDRFCTKSQNLRDLLAIADMGFWDASPTDPDRRNAIQVGKAELARLYEELQAEAIGNPEKEKLIKTVRRPLKKSNYSRAATALSAASRILDVCDVQPSFEMFYQSRSYLPPYVEKERLAMKKKLLGHLFEEDNESLISEI</sequence>
<protein>
    <submittedName>
        <fullName evidence="1">Uncharacterized protein</fullName>
    </submittedName>
</protein>